<keyword evidence="1" id="KW-0472">Membrane</keyword>
<evidence type="ECO:0000313" key="2">
    <source>
        <dbReference type="EMBL" id="OSM00247.1"/>
    </source>
</evidence>
<name>A0A1Y2JZC1_9PROT</name>
<feature type="transmembrane region" description="Helical" evidence="1">
    <location>
        <begin position="189"/>
        <end position="209"/>
    </location>
</feature>
<comment type="caution">
    <text evidence="2">The sequence shown here is derived from an EMBL/GenBank/DDBJ whole genome shotgun (WGS) entry which is preliminary data.</text>
</comment>
<dbReference type="GO" id="GO:0004497">
    <property type="term" value="F:monooxygenase activity"/>
    <property type="evidence" value="ECO:0007669"/>
    <property type="project" value="UniProtKB-KW"/>
</dbReference>
<organism evidence="2 3">
    <name type="scientific">Magnetofaba australis IT-1</name>
    <dbReference type="NCBI Taxonomy" id="1434232"/>
    <lineage>
        <taxon>Bacteria</taxon>
        <taxon>Pseudomonadati</taxon>
        <taxon>Pseudomonadota</taxon>
        <taxon>Magnetococcia</taxon>
        <taxon>Magnetococcales</taxon>
        <taxon>Magnetococcaceae</taxon>
        <taxon>Magnetofaba</taxon>
    </lineage>
</organism>
<accession>A0A1Y2JZC1</accession>
<dbReference type="AlphaFoldDB" id="A0A1Y2JZC1"/>
<feature type="transmembrane region" description="Helical" evidence="1">
    <location>
        <begin position="94"/>
        <end position="113"/>
    </location>
</feature>
<keyword evidence="2" id="KW-0560">Oxidoreductase</keyword>
<keyword evidence="1" id="KW-1133">Transmembrane helix</keyword>
<dbReference type="InterPro" id="IPR017516">
    <property type="entry name" value="AbrB_dup"/>
</dbReference>
<dbReference type="Pfam" id="PF05145">
    <property type="entry name" value="AbrB"/>
    <property type="match status" value="1"/>
</dbReference>
<evidence type="ECO:0000313" key="3">
    <source>
        <dbReference type="Proteomes" id="UP000194003"/>
    </source>
</evidence>
<feature type="transmembrane region" description="Helical" evidence="1">
    <location>
        <begin position="125"/>
        <end position="146"/>
    </location>
</feature>
<evidence type="ECO:0000256" key="1">
    <source>
        <dbReference type="SAM" id="Phobius"/>
    </source>
</evidence>
<proteinExistence type="predicted"/>
<feature type="transmembrane region" description="Helical" evidence="1">
    <location>
        <begin position="65"/>
        <end position="87"/>
    </location>
</feature>
<protein>
    <submittedName>
        <fullName evidence="2">Putative ammonia monooxygenase</fullName>
    </submittedName>
</protein>
<reference evidence="2 3" key="1">
    <citation type="journal article" date="2016" name="BMC Genomics">
        <title>Combined genomic and structural analyses of a cultured magnetotactic bacterium reveals its niche adaptation to a dynamic environment.</title>
        <authorList>
            <person name="Araujo A.C."/>
            <person name="Morillo V."/>
            <person name="Cypriano J."/>
            <person name="Teixeira L.C."/>
            <person name="Leao P."/>
            <person name="Lyra S."/>
            <person name="Almeida L.G."/>
            <person name="Bazylinski D.A."/>
            <person name="Vasconcellos A.T."/>
            <person name="Abreu F."/>
            <person name="Lins U."/>
        </authorList>
    </citation>
    <scope>NUCLEOTIDE SEQUENCE [LARGE SCALE GENOMIC DNA]</scope>
    <source>
        <strain evidence="2 3">IT-1</strain>
    </source>
</reference>
<dbReference type="PIRSF" id="PIRSF038991">
    <property type="entry name" value="Protein_AbrB"/>
    <property type="match status" value="1"/>
</dbReference>
<dbReference type="EMBL" id="LVJN01000021">
    <property type="protein sequence ID" value="OSM00247.1"/>
    <property type="molecule type" value="Genomic_DNA"/>
</dbReference>
<feature type="transmembrane region" description="Helical" evidence="1">
    <location>
        <begin position="292"/>
        <end position="323"/>
    </location>
</feature>
<dbReference type="InterPro" id="IPR007820">
    <property type="entry name" value="AbrB_fam"/>
</dbReference>
<keyword evidence="1" id="KW-0812">Transmembrane</keyword>
<gene>
    <name evidence="2" type="ORF">MAIT1_00717</name>
</gene>
<feature type="transmembrane region" description="Helical" evidence="1">
    <location>
        <begin position="251"/>
        <end position="272"/>
    </location>
</feature>
<dbReference type="PANTHER" id="PTHR38457">
    <property type="entry name" value="REGULATOR ABRB-RELATED"/>
    <property type="match status" value="1"/>
</dbReference>
<dbReference type="PANTHER" id="PTHR38457:SF1">
    <property type="entry name" value="REGULATOR ABRB-RELATED"/>
    <property type="match status" value="1"/>
</dbReference>
<dbReference type="Proteomes" id="UP000194003">
    <property type="component" value="Unassembled WGS sequence"/>
</dbReference>
<dbReference type="STRING" id="1434232.MAIT1_00717"/>
<feature type="transmembrane region" description="Helical" evidence="1">
    <location>
        <begin position="221"/>
        <end position="239"/>
    </location>
</feature>
<sequence>MAGFILLSLPLPWLLGALTGCLVAALLGAPMAHPPRPLAEFLRSGMGLIIGSGFSPHILDLLTPYAISLSVLTPYVALLAAIGAWHYRRFGGMNALTAWIAAIPGGMTEMTLMGRDLGANLTQVALAHLMRILMLAFGLSFVYQWLLGIDLSRPDALGGVDIGKLSARNWGEMLALAVLGWQGAARLRLPGASVLGPMLLTATAQISGLTQIHLPWQVTGVAQWGVGVTIGCAFIGVTWRQVAHAARVTGVLMAGYGVLTAGFAWSVARLIGFSPWEALLALAPGGQAEMCIIAATAGLSVAYVGAHHLTRIFLIFTIAPIWLARQQRTALR</sequence>
<keyword evidence="3" id="KW-1185">Reference proteome</keyword>
<dbReference type="GO" id="GO:0010468">
    <property type="term" value="P:regulation of gene expression"/>
    <property type="evidence" value="ECO:0007669"/>
    <property type="project" value="InterPro"/>
</dbReference>
<feature type="transmembrane region" description="Helical" evidence="1">
    <location>
        <begin position="12"/>
        <end position="29"/>
    </location>
</feature>
<dbReference type="GO" id="GO:0016020">
    <property type="term" value="C:membrane"/>
    <property type="evidence" value="ECO:0007669"/>
    <property type="project" value="InterPro"/>
</dbReference>
<keyword evidence="2" id="KW-0503">Monooxygenase</keyword>
<dbReference type="NCBIfam" id="TIGR03082">
    <property type="entry name" value="Gneg_AbrB_dup"/>
    <property type="match status" value="1"/>
</dbReference>